<feature type="compositionally biased region" description="Low complexity" evidence="1">
    <location>
        <begin position="51"/>
        <end position="68"/>
    </location>
</feature>
<dbReference type="PANTHER" id="PTHR33877:SF2">
    <property type="entry name" value="OS07G0170200 PROTEIN"/>
    <property type="match status" value="1"/>
</dbReference>
<gene>
    <name evidence="3" type="ORF">ACFPOF_11485</name>
</gene>
<proteinExistence type="predicted"/>
<feature type="domain" description="HNH nuclease" evidence="2">
    <location>
        <begin position="155"/>
        <end position="204"/>
    </location>
</feature>
<keyword evidence="4" id="KW-1185">Reference proteome</keyword>
<dbReference type="GO" id="GO:0004519">
    <property type="term" value="F:endonuclease activity"/>
    <property type="evidence" value="ECO:0007669"/>
    <property type="project" value="UniProtKB-KW"/>
</dbReference>
<evidence type="ECO:0000259" key="2">
    <source>
        <dbReference type="SMART" id="SM00507"/>
    </source>
</evidence>
<dbReference type="InterPro" id="IPR029471">
    <property type="entry name" value="HNH_5"/>
</dbReference>
<dbReference type="Pfam" id="PF14279">
    <property type="entry name" value="HNH_5"/>
    <property type="match status" value="1"/>
</dbReference>
<keyword evidence="3" id="KW-0540">Nuclease</keyword>
<protein>
    <submittedName>
        <fullName evidence="3">HNH endonuclease</fullName>
    </submittedName>
</protein>
<dbReference type="EMBL" id="JBHSMI010000023">
    <property type="protein sequence ID" value="MFC5403352.1"/>
    <property type="molecule type" value="Genomic_DNA"/>
</dbReference>
<accession>A0ABW0HTC9</accession>
<keyword evidence="3" id="KW-0255">Endonuclease</keyword>
<organism evidence="3 4">
    <name type="scientific">Cohnella soli</name>
    <dbReference type="NCBI Taxonomy" id="425005"/>
    <lineage>
        <taxon>Bacteria</taxon>
        <taxon>Bacillati</taxon>
        <taxon>Bacillota</taxon>
        <taxon>Bacilli</taxon>
        <taxon>Bacillales</taxon>
        <taxon>Paenibacillaceae</taxon>
        <taxon>Cohnella</taxon>
    </lineage>
</organism>
<evidence type="ECO:0000313" key="3">
    <source>
        <dbReference type="EMBL" id="MFC5403352.1"/>
    </source>
</evidence>
<sequence length="219" mass="24234">MELADLLVGTDASAESKEVKAAPSAAEVAGDEPPKRKRKRRRRKRRNSGIASQVTSSSASQTSSADTSPKPVAPANPIPLSARPLAPPLLSARESSDATSLRPTRLGFIRMRGKTDNGRRWYQEVEPELAITLVKERAAVVVNRHTIRRIYSNKEFRRLILERDGYVCYFCGQYGDTIDHLLPRAKGGHTTPDNCVCACNECNQSKADRDLEEFIGARE</sequence>
<evidence type="ECO:0000313" key="4">
    <source>
        <dbReference type="Proteomes" id="UP001596113"/>
    </source>
</evidence>
<dbReference type="CDD" id="cd00085">
    <property type="entry name" value="HNHc"/>
    <property type="match status" value="1"/>
</dbReference>
<dbReference type="PANTHER" id="PTHR33877">
    <property type="entry name" value="SLL1193 PROTEIN"/>
    <property type="match status" value="1"/>
</dbReference>
<feature type="region of interest" description="Disordered" evidence="1">
    <location>
        <begin position="1"/>
        <end position="85"/>
    </location>
</feature>
<dbReference type="RefSeq" id="WP_378132622.1">
    <property type="nucleotide sequence ID" value="NZ_JBHSMI010000023.1"/>
</dbReference>
<dbReference type="Gene3D" id="1.10.30.50">
    <property type="match status" value="1"/>
</dbReference>
<name>A0ABW0HTC9_9BACL</name>
<evidence type="ECO:0000256" key="1">
    <source>
        <dbReference type="SAM" id="MobiDB-lite"/>
    </source>
</evidence>
<dbReference type="InterPro" id="IPR052892">
    <property type="entry name" value="NA-targeting_endonuclease"/>
</dbReference>
<comment type="caution">
    <text evidence="3">The sequence shown here is derived from an EMBL/GenBank/DDBJ whole genome shotgun (WGS) entry which is preliminary data.</text>
</comment>
<dbReference type="InterPro" id="IPR003615">
    <property type="entry name" value="HNH_nuc"/>
</dbReference>
<keyword evidence="3" id="KW-0378">Hydrolase</keyword>
<dbReference type="SMART" id="SM00507">
    <property type="entry name" value="HNHc"/>
    <property type="match status" value="1"/>
</dbReference>
<reference evidence="4" key="1">
    <citation type="journal article" date="2019" name="Int. J. Syst. Evol. Microbiol.">
        <title>The Global Catalogue of Microorganisms (GCM) 10K type strain sequencing project: providing services to taxonomists for standard genome sequencing and annotation.</title>
        <authorList>
            <consortium name="The Broad Institute Genomics Platform"/>
            <consortium name="The Broad Institute Genome Sequencing Center for Infectious Disease"/>
            <person name="Wu L."/>
            <person name="Ma J."/>
        </authorList>
    </citation>
    <scope>NUCLEOTIDE SEQUENCE [LARGE SCALE GENOMIC DNA]</scope>
    <source>
        <strain evidence="4">CGMCC 1.18575</strain>
    </source>
</reference>
<dbReference type="Proteomes" id="UP001596113">
    <property type="component" value="Unassembled WGS sequence"/>
</dbReference>
<feature type="compositionally biased region" description="Basic residues" evidence="1">
    <location>
        <begin position="35"/>
        <end position="47"/>
    </location>
</feature>